<dbReference type="AlphaFoldDB" id="A0A7V8VDW6"/>
<protein>
    <submittedName>
        <fullName evidence="2">Uncharacterized protein</fullName>
    </submittedName>
</protein>
<gene>
    <name evidence="2" type="ORF">H0921_08775</name>
</gene>
<dbReference type="EMBL" id="JACEFB010000005">
    <property type="protein sequence ID" value="MBA2226250.1"/>
    <property type="molecule type" value="Genomic_DNA"/>
</dbReference>
<feature type="compositionally biased region" description="Low complexity" evidence="1">
    <location>
        <begin position="308"/>
        <end position="323"/>
    </location>
</feature>
<proteinExistence type="predicted"/>
<feature type="region of interest" description="Disordered" evidence="1">
    <location>
        <begin position="1"/>
        <end position="81"/>
    </location>
</feature>
<evidence type="ECO:0000313" key="2">
    <source>
        <dbReference type="EMBL" id="MBA2226250.1"/>
    </source>
</evidence>
<evidence type="ECO:0000256" key="1">
    <source>
        <dbReference type="SAM" id="MobiDB-lite"/>
    </source>
</evidence>
<name>A0A7V8VDW6_9BACT</name>
<dbReference type="Proteomes" id="UP000542342">
    <property type="component" value="Unassembled WGS sequence"/>
</dbReference>
<sequence>MSARKPESPAWDGSDSPPFVPESPTADAMETLPRSAPSLAPIRMADVASPDNAEAFQAGADGGHGSETASHPLGDDWPAFTPDPLPQEWVLPPDVYYAFSHARPCPDVFAIHAPDAAQRLELLSRLAVWCSQERWWLIVPDLRRALELGRAWPKSAPRPLLWTHAWQTPAAENPPDILTLGELQNQITAQVRAPLQERLQSLRHLQAITLQLVQCDTLQAELAATLDTLEHTLQAEAEDEHSALYQTIHDQLTSLQQRLQECEARRCQLQEKLRLEQSLATSDPADPNTPRPETSWFARLKKWLLGRSSSPSSSSSAGQASPSPSHPPLATASTGFSSLQDELQATEKELAELRALWQAEYQQLLERELSRRRQVIQDQLAGQRAEHERLHLQRERLIRHLSLAQAEGPDLEQELAHVQRQLREADSLAAEHLQHRLEQVQIFLIPAREGPDMEQLRRLAGGVDRFIYESCEQIPDSVMRPAMSLPGRHLLIGNILPPPSRCWEGNGAVPGLCRLPEATPWPALLGSRLDQRLWVVEGEFLIARLRLVPPEQRFALRQEPLVDRPEVLLRFRDTSDRETELVEIAFPLSWGFAARAFVAQQLEHYRPLPCGPAQWHTTPAGDIRVCWPVVEQAASAHRSESIDWGNGVQEWCLFDGHTFYTAALTFRADGGWDRAAAEAWLQELLPLATRQRLAVVTSRQPLPPISAAAQDSSCSLHSAVDPAPESPRKTGG</sequence>
<feature type="region of interest" description="Disordered" evidence="1">
    <location>
        <begin position="706"/>
        <end position="732"/>
    </location>
</feature>
<organism evidence="2 3">
    <name type="scientific">Thermogemmata fonticola</name>
    <dbReference type="NCBI Taxonomy" id="2755323"/>
    <lineage>
        <taxon>Bacteria</taxon>
        <taxon>Pseudomonadati</taxon>
        <taxon>Planctomycetota</taxon>
        <taxon>Planctomycetia</taxon>
        <taxon>Gemmatales</taxon>
        <taxon>Gemmataceae</taxon>
        <taxon>Thermogemmata</taxon>
    </lineage>
</organism>
<comment type="caution">
    <text evidence="2">The sequence shown here is derived from an EMBL/GenBank/DDBJ whole genome shotgun (WGS) entry which is preliminary data.</text>
</comment>
<keyword evidence="3" id="KW-1185">Reference proteome</keyword>
<accession>A0A7V8VDW6</accession>
<feature type="region of interest" description="Disordered" evidence="1">
    <location>
        <begin position="308"/>
        <end position="338"/>
    </location>
</feature>
<evidence type="ECO:0000313" key="3">
    <source>
        <dbReference type="Proteomes" id="UP000542342"/>
    </source>
</evidence>
<reference evidence="2 3" key="1">
    <citation type="submission" date="2020-07" db="EMBL/GenBank/DDBJ databases">
        <title>Thermogemmata thermophila gen. nov., sp. nov., a novel moderate thermophilic planctomycete from a Kamchatka hot spring.</title>
        <authorList>
            <person name="Elcheninov A.G."/>
            <person name="Podosokorskaya O.A."/>
            <person name="Kovaleva O.L."/>
            <person name="Novikov A."/>
            <person name="Bonch-Osmolovskaya E.A."/>
            <person name="Toshchakov S.V."/>
            <person name="Kublanov I.V."/>
        </authorList>
    </citation>
    <scope>NUCLEOTIDE SEQUENCE [LARGE SCALE GENOMIC DNA]</scope>
    <source>
        <strain evidence="2 3">2918</strain>
    </source>
</reference>
<dbReference type="RefSeq" id="WP_194537694.1">
    <property type="nucleotide sequence ID" value="NZ_JACEFB010000005.1"/>
</dbReference>